<feature type="compositionally biased region" description="Low complexity" evidence="6">
    <location>
        <begin position="392"/>
        <end position="406"/>
    </location>
</feature>
<evidence type="ECO:0000313" key="7">
    <source>
        <dbReference type="EMBL" id="KAK5974178.1"/>
    </source>
</evidence>
<dbReference type="SUPFAM" id="SSF53474">
    <property type="entry name" value="alpha/beta-Hydrolases"/>
    <property type="match status" value="2"/>
</dbReference>
<evidence type="ECO:0000313" key="8">
    <source>
        <dbReference type="Proteomes" id="UP001331761"/>
    </source>
</evidence>
<dbReference type="PANTHER" id="PTHR11802">
    <property type="entry name" value="SERINE PROTEASE FAMILY S10 SERINE CARBOXYPEPTIDASE"/>
    <property type="match status" value="1"/>
</dbReference>
<evidence type="ECO:0000256" key="4">
    <source>
        <dbReference type="ARBA" id="ARBA00022801"/>
    </source>
</evidence>
<keyword evidence="2" id="KW-0121">Carboxypeptidase</keyword>
<evidence type="ECO:0000256" key="5">
    <source>
        <dbReference type="ARBA" id="ARBA00023180"/>
    </source>
</evidence>
<comment type="similarity">
    <text evidence="1">Belongs to the peptidase S10 family.</text>
</comment>
<evidence type="ECO:0000256" key="6">
    <source>
        <dbReference type="SAM" id="MobiDB-lite"/>
    </source>
</evidence>
<keyword evidence="3" id="KW-0645">Protease</keyword>
<organism evidence="7 8">
    <name type="scientific">Trichostrongylus colubriformis</name>
    <name type="common">Black scour worm</name>
    <dbReference type="NCBI Taxonomy" id="6319"/>
    <lineage>
        <taxon>Eukaryota</taxon>
        <taxon>Metazoa</taxon>
        <taxon>Ecdysozoa</taxon>
        <taxon>Nematoda</taxon>
        <taxon>Chromadorea</taxon>
        <taxon>Rhabditida</taxon>
        <taxon>Rhabditina</taxon>
        <taxon>Rhabditomorpha</taxon>
        <taxon>Strongyloidea</taxon>
        <taxon>Trichostrongylidae</taxon>
        <taxon>Trichostrongylus</taxon>
    </lineage>
</organism>
<protein>
    <recommendedName>
        <fullName evidence="9">Serine carboxypeptidase</fullName>
    </recommendedName>
</protein>
<dbReference type="PROSITE" id="PS00560">
    <property type="entry name" value="CARBOXYPEPT_SER_HIS"/>
    <property type="match status" value="1"/>
</dbReference>
<dbReference type="Gene3D" id="3.40.50.1820">
    <property type="entry name" value="alpha/beta hydrolase"/>
    <property type="match status" value="2"/>
</dbReference>
<gene>
    <name evidence="7" type="ORF">GCK32_009659</name>
</gene>
<dbReference type="InterPro" id="IPR033124">
    <property type="entry name" value="Ser_caboxypep_his_AS"/>
</dbReference>
<keyword evidence="4" id="KW-0378">Hydrolase</keyword>
<evidence type="ECO:0000256" key="1">
    <source>
        <dbReference type="ARBA" id="ARBA00009431"/>
    </source>
</evidence>
<proteinExistence type="inferred from homology"/>
<dbReference type="EMBL" id="WIXE01014577">
    <property type="protein sequence ID" value="KAK5974178.1"/>
    <property type="molecule type" value="Genomic_DNA"/>
</dbReference>
<dbReference type="PANTHER" id="PTHR11802:SF113">
    <property type="entry name" value="SERINE CARBOXYPEPTIDASE CTSA-4.1"/>
    <property type="match status" value="1"/>
</dbReference>
<evidence type="ECO:0000256" key="2">
    <source>
        <dbReference type="ARBA" id="ARBA00022645"/>
    </source>
</evidence>
<dbReference type="AlphaFoldDB" id="A0AAN8IKQ8"/>
<dbReference type="PRINTS" id="PR00724">
    <property type="entry name" value="CRBOXYPTASEC"/>
</dbReference>
<keyword evidence="5" id="KW-0325">Glycoprotein</keyword>
<evidence type="ECO:0000256" key="3">
    <source>
        <dbReference type="ARBA" id="ARBA00022670"/>
    </source>
</evidence>
<evidence type="ECO:0008006" key="9">
    <source>
        <dbReference type="Google" id="ProtNLM"/>
    </source>
</evidence>
<sequence length="437" mass="48067">MDRPGQALQMLINFITNQQNYSSPIFHVDTKPKPLLTAPVAPQNCSRKESDRILSMPGLDRPLGFKQYSGFLQGSATHMLHYWLVEAEFVDPSEAPLLLWLNGGPGSSSLEGLFFENGPFRIGKDGRTVTKNPYAWNQFANVLYLESPVGVGYSYSTDGKQPQYSDDLTAAENYAALVDFFNLYPEYQSRPFYTTGESNLIYIYNQTNPTSQPSFDFIINSQYYTAANFSILLYSGDVDTMCNWMGAEWFTTQYFGKTLGLGLQQRQPWYYQSGAKYVSTLGGYARKYAKNIDVLTVKGSGHFVPLDRPAQALQMIYNWVQQTDYSTPVSLSTATTTTIPATVTVSGTTVTTSSNSTTPTPPSRTPSNGSTTGWSSKTPLTGGTTNLVPIASSTSPSNNLGSSLTSPVPVATTQSGRSIVHYVYCVVAVVVLRVLYY</sequence>
<dbReference type="GO" id="GO:0004185">
    <property type="term" value="F:serine-type carboxypeptidase activity"/>
    <property type="evidence" value="ECO:0007669"/>
    <property type="project" value="InterPro"/>
</dbReference>
<dbReference type="GO" id="GO:0006508">
    <property type="term" value="P:proteolysis"/>
    <property type="evidence" value="ECO:0007669"/>
    <property type="project" value="UniProtKB-KW"/>
</dbReference>
<dbReference type="Proteomes" id="UP001331761">
    <property type="component" value="Unassembled WGS sequence"/>
</dbReference>
<reference evidence="7 8" key="1">
    <citation type="submission" date="2019-10" db="EMBL/GenBank/DDBJ databases">
        <title>Assembly and Annotation for the nematode Trichostrongylus colubriformis.</title>
        <authorList>
            <person name="Martin J."/>
        </authorList>
    </citation>
    <scope>NUCLEOTIDE SEQUENCE [LARGE SCALE GENOMIC DNA]</scope>
    <source>
        <strain evidence="7">G859</strain>
        <tissue evidence="7">Whole worm</tissue>
    </source>
</reference>
<feature type="compositionally biased region" description="Low complexity" evidence="6">
    <location>
        <begin position="348"/>
        <end position="358"/>
    </location>
</feature>
<feature type="region of interest" description="Disordered" evidence="6">
    <location>
        <begin position="348"/>
        <end position="406"/>
    </location>
</feature>
<dbReference type="InterPro" id="IPR001563">
    <property type="entry name" value="Peptidase_S10"/>
</dbReference>
<comment type="caution">
    <text evidence="7">The sequence shown here is derived from an EMBL/GenBank/DDBJ whole genome shotgun (WGS) entry which is preliminary data.</text>
</comment>
<name>A0AAN8IKQ8_TRICO</name>
<dbReference type="Pfam" id="PF00450">
    <property type="entry name" value="Peptidase_S10"/>
    <property type="match status" value="2"/>
</dbReference>
<dbReference type="InterPro" id="IPR029058">
    <property type="entry name" value="AB_hydrolase_fold"/>
</dbReference>
<accession>A0AAN8IKQ8</accession>
<feature type="compositionally biased region" description="Polar residues" evidence="6">
    <location>
        <begin position="374"/>
        <end position="387"/>
    </location>
</feature>
<keyword evidence="8" id="KW-1185">Reference proteome</keyword>